<organism evidence="1 2">
    <name type="scientific">Candidatus Ghiorseimicrobium undicola</name>
    <dbReference type="NCBI Taxonomy" id="1974746"/>
    <lineage>
        <taxon>Bacteria</taxon>
        <taxon>Pseudomonadati</taxon>
        <taxon>Candidatus Omnitrophota</taxon>
        <taxon>Candidatus Ghiorseimicrobium</taxon>
    </lineage>
</organism>
<name>A0A2H0LWL6_9BACT</name>
<reference evidence="1 2" key="1">
    <citation type="submission" date="2017-09" db="EMBL/GenBank/DDBJ databases">
        <title>Depth-based differentiation of microbial function through sediment-hosted aquifers and enrichment of novel symbionts in the deep terrestrial subsurface.</title>
        <authorList>
            <person name="Probst A.J."/>
            <person name="Ladd B."/>
            <person name="Jarett J.K."/>
            <person name="Geller-Mcgrath D.E."/>
            <person name="Sieber C.M."/>
            <person name="Emerson J.B."/>
            <person name="Anantharaman K."/>
            <person name="Thomas B.C."/>
            <person name="Malmstrom R."/>
            <person name="Stieglmeier M."/>
            <person name="Klingl A."/>
            <person name="Woyke T."/>
            <person name="Ryan C.M."/>
            <person name="Banfield J.F."/>
        </authorList>
    </citation>
    <scope>NUCLEOTIDE SEQUENCE [LARGE SCALE GENOMIC DNA]</scope>
    <source>
        <strain evidence="1">CG11_big_fil_rev_8_21_14_0_20_42_13</strain>
    </source>
</reference>
<evidence type="ECO:0000313" key="1">
    <source>
        <dbReference type="EMBL" id="PIQ88757.1"/>
    </source>
</evidence>
<gene>
    <name evidence="1" type="ORF">COV72_06755</name>
</gene>
<accession>A0A2H0LWL6</accession>
<dbReference type="AlphaFoldDB" id="A0A2H0LWL6"/>
<proteinExistence type="predicted"/>
<sequence length="322" mass="38444">MDSALLEPYIPRNFCRDYALIKQGHGQLTMFMSLVLGIKPLMDDWMPVKKVKEFRKICKKYNLYVREDVIFENVNKESVPDNVLGREFLSTTSAYGHPLGSREDGQVHVFISKDKRLFEKCMWYPVIIGNRVIFQPRIDSLKYGYILGYPECCIKFFRKYNDWLKFSHLYQAYLNTKANPSFLCNPFLKDTVFSYIYHMPCSYSCRQTIKLANKLRNEIKKREPEYVKITDSRLKMPFLVFYERKFYCFDGELRGNLVRFKRAYFPAPHRHEDRYSADFKKIDRLELKGRSIVLFKRNKILKNLDVPLNTFAPEYPFLIQFS</sequence>
<comment type="caution">
    <text evidence="1">The sequence shown here is derived from an EMBL/GenBank/DDBJ whole genome shotgun (WGS) entry which is preliminary data.</text>
</comment>
<evidence type="ECO:0000313" key="2">
    <source>
        <dbReference type="Proteomes" id="UP000229641"/>
    </source>
</evidence>
<protein>
    <submittedName>
        <fullName evidence="1">Uncharacterized protein</fullName>
    </submittedName>
</protein>
<dbReference type="Proteomes" id="UP000229641">
    <property type="component" value="Unassembled WGS sequence"/>
</dbReference>
<dbReference type="EMBL" id="PCWA01000089">
    <property type="protein sequence ID" value="PIQ88757.1"/>
    <property type="molecule type" value="Genomic_DNA"/>
</dbReference>